<dbReference type="AlphaFoldDB" id="A0A4Q7NP37"/>
<keyword evidence="2 4" id="KW-0012">Acyltransferase</keyword>
<dbReference type="PANTHER" id="PTHR10434">
    <property type="entry name" value="1-ACYL-SN-GLYCEROL-3-PHOSPHATE ACYLTRANSFERASE"/>
    <property type="match status" value="1"/>
</dbReference>
<dbReference type="GO" id="GO:0006654">
    <property type="term" value="P:phosphatidic acid biosynthetic process"/>
    <property type="evidence" value="ECO:0007669"/>
    <property type="project" value="TreeGrafter"/>
</dbReference>
<name>A0A4Q7NP37_9ACTN</name>
<dbReference type="OrthoDB" id="9808424at2"/>
<accession>A0A4Q7NP37</accession>
<evidence type="ECO:0000256" key="1">
    <source>
        <dbReference type="ARBA" id="ARBA00022679"/>
    </source>
</evidence>
<evidence type="ECO:0000313" key="5">
    <source>
        <dbReference type="Proteomes" id="UP000293638"/>
    </source>
</evidence>
<evidence type="ECO:0000313" key="4">
    <source>
        <dbReference type="EMBL" id="RZS87034.1"/>
    </source>
</evidence>
<dbReference type="PANTHER" id="PTHR10434:SF11">
    <property type="entry name" value="1-ACYL-SN-GLYCEROL-3-PHOSPHATE ACYLTRANSFERASE"/>
    <property type="match status" value="1"/>
</dbReference>
<dbReference type="GO" id="GO:0003841">
    <property type="term" value="F:1-acylglycerol-3-phosphate O-acyltransferase activity"/>
    <property type="evidence" value="ECO:0007669"/>
    <property type="project" value="TreeGrafter"/>
</dbReference>
<dbReference type="SMART" id="SM00563">
    <property type="entry name" value="PlsC"/>
    <property type="match status" value="1"/>
</dbReference>
<evidence type="ECO:0000259" key="3">
    <source>
        <dbReference type="SMART" id="SM00563"/>
    </source>
</evidence>
<evidence type="ECO:0000256" key="2">
    <source>
        <dbReference type="ARBA" id="ARBA00023315"/>
    </source>
</evidence>
<dbReference type="Pfam" id="PF01553">
    <property type="entry name" value="Acyltransferase"/>
    <property type="match status" value="1"/>
</dbReference>
<sequence length="222" mass="23866">MLYPLVRAVLTLARLVYRPRVEGRDNVPLTGPVILASNHLSFLDSIVIPLMAPRDVAFLAKAEYFTGPGKGVWFTRAFFSALQAIPVQRHDTAAATRSLHSALEVLQQGGAFGIYPEGTRSRDGRLYKGRAGVAWLALESGAPVVPVAVLRTDQLLPVGAKVPRFVRITVRFGTSLCADDLPPGLSPAELRRAFTDRVMDEIAALSGQQRADAYAGGSDAAV</sequence>
<dbReference type="CDD" id="cd07989">
    <property type="entry name" value="LPLAT_AGPAT-like"/>
    <property type="match status" value="1"/>
</dbReference>
<dbReference type="EMBL" id="SGXD01000003">
    <property type="protein sequence ID" value="RZS87034.1"/>
    <property type="molecule type" value="Genomic_DNA"/>
</dbReference>
<reference evidence="4 5" key="1">
    <citation type="submission" date="2019-02" db="EMBL/GenBank/DDBJ databases">
        <title>Genomic Encyclopedia of Type Strains, Phase IV (KMG-IV): sequencing the most valuable type-strain genomes for metagenomic binning, comparative biology and taxonomic classification.</title>
        <authorList>
            <person name="Goeker M."/>
        </authorList>
    </citation>
    <scope>NUCLEOTIDE SEQUENCE [LARGE SCALE GENOMIC DNA]</scope>
    <source>
        <strain evidence="4 5">DSM 45622</strain>
    </source>
</reference>
<keyword evidence="5" id="KW-1185">Reference proteome</keyword>
<dbReference type="Proteomes" id="UP000293638">
    <property type="component" value="Unassembled WGS sequence"/>
</dbReference>
<dbReference type="RefSeq" id="WP_130493222.1">
    <property type="nucleotide sequence ID" value="NZ_SGXD01000003.1"/>
</dbReference>
<dbReference type="SUPFAM" id="SSF69593">
    <property type="entry name" value="Glycerol-3-phosphate (1)-acyltransferase"/>
    <property type="match status" value="1"/>
</dbReference>
<comment type="caution">
    <text evidence="4">The sequence shown here is derived from an EMBL/GenBank/DDBJ whole genome shotgun (WGS) entry which is preliminary data.</text>
</comment>
<protein>
    <submittedName>
        <fullName evidence="4">1-acyl-sn-glycerol-3-phosphate acyltransferase</fullName>
    </submittedName>
</protein>
<gene>
    <name evidence="4" type="ORF">EV189_2456</name>
</gene>
<keyword evidence="1 4" id="KW-0808">Transferase</keyword>
<organism evidence="4 5">
    <name type="scientific">Motilibacter rhizosphaerae</name>
    <dbReference type="NCBI Taxonomy" id="598652"/>
    <lineage>
        <taxon>Bacteria</taxon>
        <taxon>Bacillati</taxon>
        <taxon>Actinomycetota</taxon>
        <taxon>Actinomycetes</taxon>
        <taxon>Motilibacterales</taxon>
        <taxon>Motilibacteraceae</taxon>
        <taxon>Motilibacter</taxon>
    </lineage>
</organism>
<dbReference type="InterPro" id="IPR002123">
    <property type="entry name" value="Plipid/glycerol_acylTrfase"/>
</dbReference>
<dbReference type="GO" id="GO:0005886">
    <property type="term" value="C:plasma membrane"/>
    <property type="evidence" value="ECO:0007669"/>
    <property type="project" value="TreeGrafter"/>
</dbReference>
<feature type="domain" description="Phospholipid/glycerol acyltransferase" evidence="3">
    <location>
        <begin position="33"/>
        <end position="152"/>
    </location>
</feature>
<proteinExistence type="predicted"/>